<evidence type="ECO:0008006" key="3">
    <source>
        <dbReference type="Google" id="ProtNLM"/>
    </source>
</evidence>
<keyword evidence="2" id="KW-1185">Reference proteome</keyword>
<dbReference type="InterPro" id="IPR053139">
    <property type="entry name" value="Surface_bspA-like"/>
</dbReference>
<dbReference type="RefSeq" id="XP_004185068.1">
    <property type="nucleotide sequence ID" value="XM_004185020.1"/>
</dbReference>
<dbReference type="EMBL" id="KB207042">
    <property type="protein sequence ID" value="ELP85722.1"/>
    <property type="molecule type" value="Genomic_DNA"/>
</dbReference>
<dbReference type="InterPro" id="IPR032675">
    <property type="entry name" value="LRR_dom_sf"/>
</dbReference>
<accession>A0A0A1TWX3</accession>
<protein>
    <recommendedName>
        <fullName evidence="3">Leucine rich repeat containing protein BspA family protein</fullName>
    </recommendedName>
</protein>
<sequence>MSHQIDSFSMQIILFYFNEPADFLSLIQVCKKFVFLLDRFRINPIRITQHTVKLFPNIQTQQIFTPIDLKVKVDRTKTLYPVSYDTYETKTTPFDTFRTIKYTNDDFKIYGQPIPEVVSQLDISALASAQITHLEISSRLTLIRENSFENNLFTKLELPSTLVNICKSAFSNNKKLKEVVLPNTITVLPDAIFSGCKLLDKINIPKSLKLIGSKAFSYTGLPSFEVLENFTVGTSVFEGCKYLTKITFSGQSIVPRNLCMSCVRLKRVKFDDSITVISDDAFNCCSSLEDFVIPKNLRTIGNKAFYECTSLKILNFSEKVCYVGEAAFCGCESLEKLIFENEKVVFGGVGVF</sequence>
<dbReference type="AlphaFoldDB" id="A0A0A1TWX3"/>
<dbReference type="GeneID" id="14884705"/>
<dbReference type="OrthoDB" id="25233at2759"/>
<dbReference type="Gene3D" id="3.80.10.10">
    <property type="entry name" value="Ribonuclease Inhibitor"/>
    <property type="match status" value="2"/>
</dbReference>
<organism evidence="1 2">
    <name type="scientific">Entamoeba invadens IP1</name>
    <dbReference type="NCBI Taxonomy" id="370355"/>
    <lineage>
        <taxon>Eukaryota</taxon>
        <taxon>Amoebozoa</taxon>
        <taxon>Evosea</taxon>
        <taxon>Archamoebae</taxon>
        <taxon>Mastigamoebida</taxon>
        <taxon>Entamoebidae</taxon>
        <taxon>Entamoeba</taxon>
    </lineage>
</organism>
<dbReference type="PANTHER" id="PTHR45661">
    <property type="entry name" value="SURFACE ANTIGEN"/>
    <property type="match status" value="1"/>
</dbReference>
<reference evidence="1 2" key="1">
    <citation type="submission" date="2012-10" db="EMBL/GenBank/DDBJ databases">
        <authorList>
            <person name="Zafar N."/>
            <person name="Inman J."/>
            <person name="Hall N."/>
            <person name="Lorenzi H."/>
            <person name="Caler E."/>
        </authorList>
    </citation>
    <scope>NUCLEOTIDE SEQUENCE [LARGE SCALE GENOMIC DNA]</scope>
    <source>
        <strain evidence="1 2">IP1</strain>
    </source>
</reference>
<dbReference type="Proteomes" id="UP000014680">
    <property type="component" value="Unassembled WGS sequence"/>
</dbReference>
<dbReference type="VEuPathDB" id="AmoebaDB:EIN_331230"/>
<dbReference type="Pfam" id="PF13306">
    <property type="entry name" value="LRR_5"/>
    <property type="match status" value="1"/>
</dbReference>
<proteinExistence type="predicted"/>
<evidence type="ECO:0000313" key="2">
    <source>
        <dbReference type="Proteomes" id="UP000014680"/>
    </source>
</evidence>
<evidence type="ECO:0000313" key="1">
    <source>
        <dbReference type="EMBL" id="ELP85722.1"/>
    </source>
</evidence>
<dbReference type="InterPro" id="IPR026906">
    <property type="entry name" value="LRR_5"/>
</dbReference>
<name>A0A0A1TWX3_ENTIV</name>
<dbReference type="KEGG" id="eiv:EIN_331230"/>
<dbReference type="PANTHER" id="PTHR45661:SF3">
    <property type="entry name" value="IG-LIKE DOMAIN-CONTAINING PROTEIN"/>
    <property type="match status" value="1"/>
</dbReference>
<dbReference type="SUPFAM" id="SSF52058">
    <property type="entry name" value="L domain-like"/>
    <property type="match status" value="1"/>
</dbReference>
<gene>
    <name evidence="1" type="ORF">EIN_331230</name>
</gene>